<dbReference type="CDD" id="cd00096">
    <property type="entry name" value="Ig"/>
    <property type="match status" value="1"/>
</dbReference>
<sequence>MVSDWGRQECQSTLVYVLPAPQLRIDPPSVTLYRGESLRLRCLSPNNDHRYGPLGYSWTKNNQLFQSDPDTEFWEDLYPDGSILNIRNIQKSAGYSCVVSNMVAPVSKSVYITVIDRGVVELCPANKKFGVSWPASAPGPAVLADCPDHAAGQSMRICEQTDFAKPRWLQPDFSHCVPEHLGAIYNDFLEVTFGYQRSNTSVILQNTLDYSINRKNHFLPGEAAFLLRMLQEIHDYLEKVGARCEREIASETTLQILDIILKNEFSINNQQQVKHVQKLFLLAASNRESVTTSGPKLAASTSNQLSSFRLHNTPVKALPFELQISGDQLFSDQLYLEINKGTTTLLDFIGNSSLSVTIISYRNLTSFLPHMYITRNR</sequence>
<dbReference type="PANTHER" id="PTHR45813:SF8">
    <property type="entry name" value="IG-LIKE DOMAIN-CONTAINING PROTEIN"/>
    <property type="match status" value="1"/>
</dbReference>
<dbReference type="InterPro" id="IPR051587">
    <property type="entry name" value="Adhesion_GPCR"/>
</dbReference>
<dbReference type="PROSITE" id="PS50227">
    <property type="entry name" value="G_PROTEIN_RECEP_F2_3"/>
    <property type="match status" value="1"/>
</dbReference>
<dbReference type="SUPFAM" id="SSF48726">
    <property type="entry name" value="Immunoglobulin"/>
    <property type="match status" value="1"/>
</dbReference>
<dbReference type="EnsemblMetazoa" id="LLOJ009221-RA">
    <property type="protein sequence ID" value="LLOJ009221-PA"/>
    <property type="gene ID" value="LLOJ009221"/>
</dbReference>
<dbReference type="VEuPathDB" id="VectorBase:LLONM1_005470"/>
<dbReference type="GO" id="GO:0016020">
    <property type="term" value="C:membrane"/>
    <property type="evidence" value="ECO:0007669"/>
    <property type="project" value="InterPro"/>
</dbReference>
<dbReference type="Proteomes" id="UP000092461">
    <property type="component" value="Unassembled WGS sequence"/>
</dbReference>
<dbReference type="Gene3D" id="4.10.1240.10">
    <property type="entry name" value="GPCR, family 2, extracellular hormone receptor domain"/>
    <property type="match status" value="1"/>
</dbReference>
<dbReference type="GO" id="GO:0007189">
    <property type="term" value="P:adenylate cyclase-activating G protein-coupled receptor signaling pathway"/>
    <property type="evidence" value="ECO:0007669"/>
    <property type="project" value="TreeGrafter"/>
</dbReference>
<dbReference type="GO" id="GO:0004930">
    <property type="term" value="F:G protein-coupled receptor activity"/>
    <property type="evidence" value="ECO:0007669"/>
    <property type="project" value="InterPro"/>
</dbReference>
<dbReference type="PANTHER" id="PTHR45813">
    <property type="entry name" value="IG-LIKE DOMAIN-CONTAINING PROTEIN"/>
    <property type="match status" value="1"/>
</dbReference>
<dbReference type="InterPro" id="IPR007110">
    <property type="entry name" value="Ig-like_dom"/>
</dbReference>
<dbReference type="VEuPathDB" id="VectorBase:LLOJ009221"/>
<evidence type="ECO:0000313" key="3">
    <source>
        <dbReference type="EnsemblMetazoa" id="LLOJ009221-PA"/>
    </source>
</evidence>
<dbReference type="InterPro" id="IPR013783">
    <property type="entry name" value="Ig-like_fold"/>
</dbReference>
<evidence type="ECO:0000313" key="4">
    <source>
        <dbReference type="Proteomes" id="UP000092461"/>
    </source>
</evidence>
<reference evidence="3" key="1">
    <citation type="submission" date="2020-05" db="UniProtKB">
        <authorList>
            <consortium name="EnsemblMetazoa"/>
        </authorList>
    </citation>
    <scope>IDENTIFICATION</scope>
    <source>
        <strain evidence="3">Jacobina</strain>
    </source>
</reference>
<dbReference type="Gene3D" id="2.60.40.10">
    <property type="entry name" value="Immunoglobulins"/>
    <property type="match status" value="1"/>
</dbReference>
<keyword evidence="4" id="KW-1185">Reference proteome</keyword>
<dbReference type="SMART" id="SM00409">
    <property type="entry name" value="IG"/>
    <property type="match status" value="1"/>
</dbReference>
<feature type="domain" description="Ig-like" evidence="2">
    <location>
        <begin position="21"/>
        <end position="113"/>
    </location>
</feature>
<accession>A0A1B0CW37</accession>
<dbReference type="Pfam" id="PF13927">
    <property type="entry name" value="Ig_3"/>
    <property type="match status" value="1"/>
</dbReference>
<dbReference type="InterPro" id="IPR036445">
    <property type="entry name" value="GPCR_2_extracell_dom_sf"/>
</dbReference>
<evidence type="ECO:0008006" key="5">
    <source>
        <dbReference type="Google" id="ProtNLM"/>
    </source>
</evidence>
<dbReference type="AlphaFoldDB" id="A0A1B0CW37"/>
<dbReference type="PROSITE" id="PS50835">
    <property type="entry name" value="IG_LIKE"/>
    <property type="match status" value="1"/>
</dbReference>
<evidence type="ECO:0000259" key="1">
    <source>
        <dbReference type="PROSITE" id="PS50227"/>
    </source>
</evidence>
<evidence type="ECO:0000259" key="2">
    <source>
        <dbReference type="PROSITE" id="PS50835"/>
    </source>
</evidence>
<proteinExistence type="predicted"/>
<dbReference type="InterPro" id="IPR001879">
    <property type="entry name" value="GPCR_2_extracellular_dom"/>
</dbReference>
<feature type="domain" description="G-protein coupled receptors family 2 profile 1" evidence="1">
    <location>
        <begin position="123"/>
        <end position="176"/>
    </location>
</feature>
<dbReference type="EMBL" id="AJWK01031708">
    <property type="status" value="NOT_ANNOTATED_CDS"/>
    <property type="molecule type" value="Genomic_DNA"/>
</dbReference>
<protein>
    <recommendedName>
        <fullName evidence="5">Ig-like domain-containing protein</fullName>
    </recommendedName>
</protein>
<dbReference type="InterPro" id="IPR003599">
    <property type="entry name" value="Ig_sub"/>
</dbReference>
<name>A0A1B0CW37_LUTLO</name>
<organism evidence="3 4">
    <name type="scientific">Lutzomyia longipalpis</name>
    <name type="common">Sand fly</name>
    <dbReference type="NCBI Taxonomy" id="7200"/>
    <lineage>
        <taxon>Eukaryota</taxon>
        <taxon>Metazoa</taxon>
        <taxon>Ecdysozoa</taxon>
        <taxon>Arthropoda</taxon>
        <taxon>Hexapoda</taxon>
        <taxon>Insecta</taxon>
        <taxon>Pterygota</taxon>
        <taxon>Neoptera</taxon>
        <taxon>Endopterygota</taxon>
        <taxon>Diptera</taxon>
        <taxon>Nematocera</taxon>
        <taxon>Psychodoidea</taxon>
        <taxon>Psychodidae</taxon>
        <taxon>Lutzomyia</taxon>
        <taxon>Lutzomyia</taxon>
    </lineage>
</organism>
<dbReference type="InterPro" id="IPR036179">
    <property type="entry name" value="Ig-like_dom_sf"/>
</dbReference>